<dbReference type="AlphaFoldDB" id="A0A1Z3HHB6"/>
<name>A0A1Z3HHB6_9CYAN</name>
<accession>A0A1Z3HHB6</accession>
<protein>
    <recommendedName>
        <fullName evidence="3">DUF1802 family protein</fullName>
    </recommendedName>
</protein>
<dbReference type="InterPro" id="IPR014923">
    <property type="entry name" value="DUF1802"/>
</dbReference>
<dbReference type="Pfam" id="PF08819">
    <property type="entry name" value="DUF1802"/>
    <property type="match status" value="1"/>
</dbReference>
<dbReference type="InterPro" id="IPR008307">
    <property type="entry name" value="UCP018957"/>
</dbReference>
<gene>
    <name evidence="1" type="ORF">XM38_006130</name>
</gene>
<dbReference type="OrthoDB" id="9808776at2"/>
<dbReference type="RefSeq" id="WP_080809179.1">
    <property type="nucleotide sequence ID" value="NZ_CP021983.2"/>
</dbReference>
<dbReference type="KEGG" id="hhg:XM38_006130"/>
<evidence type="ECO:0000313" key="1">
    <source>
        <dbReference type="EMBL" id="ASC69684.1"/>
    </source>
</evidence>
<dbReference type="PIRSF" id="PIRSF018957">
    <property type="entry name" value="UCP018957"/>
    <property type="match status" value="1"/>
</dbReference>
<dbReference type="EMBL" id="CP021983">
    <property type="protein sequence ID" value="ASC69684.1"/>
    <property type="molecule type" value="Genomic_DNA"/>
</dbReference>
<sequence length="212" mass="23623">MSPLGIALKEWAVVVDALTQGELILLLRKGGIHDYKGRFRAKHGQAWLLPTYAHQLASALKPPYCDGQRPALKGHRISPTPPLETIYLKSWASITHVFPIHQSASIHALAPYHIWSDEFIQQRLSWKPHRPLMVLLLRVYRLSEPVELAMQPSYSGCRSWITLEHPIPLVPSSPALDDTAYQHQVNAITAVLQETSSDDSGADSPAIHSGHD</sequence>
<proteinExistence type="predicted"/>
<evidence type="ECO:0008006" key="3">
    <source>
        <dbReference type="Google" id="ProtNLM"/>
    </source>
</evidence>
<evidence type="ECO:0000313" key="2">
    <source>
        <dbReference type="Proteomes" id="UP000191901"/>
    </source>
</evidence>
<organism evidence="1 2">
    <name type="scientific">Halomicronema hongdechloris C2206</name>
    <dbReference type="NCBI Taxonomy" id="1641165"/>
    <lineage>
        <taxon>Bacteria</taxon>
        <taxon>Bacillati</taxon>
        <taxon>Cyanobacteriota</taxon>
        <taxon>Cyanophyceae</taxon>
        <taxon>Nodosilineales</taxon>
        <taxon>Nodosilineaceae</taxon>
        <taxon>Halomicronema</taxon>
    </lineage>
</organism>
<dbReference type="Proteomes" id="UP000191901">
    <property type="component" value="Chromosome"/>
</dbReference>
<keyword evidence="2" id="KW-1185">Reference proteome</keyword>
<reference evidence="1 2" key="1">
    <citation type="journal article" date="2016" name="Biochim. Biophys. Acta">
        <title>Characterization of red-shifted phycobilisomes isolated from the chlorophyll f-containing cyanobacterium Halomicronema hongdechloris.</title>
        <authorList>
            <person name="Li Y."/>
            <person name="Lin Y."/>
            <person name="Garvey C.J."/>
            <person name="Birch D."/>
            <person name="Corkery R.W."/>
            <person name="Loughlin P.C."/>
            <person name="Scheer H."/>
            <person name="Willows R.D."/>
            <person name="Chen M."/>
        </authorList>
    </citation>
    <scope>NUCLEOTIDE SEQUENCE [LARGE SCALE GENOMIC DNA]</scope>
    <source>
        <strain evidence="1 2">C2206</strain>
    </source>
</reference>